<dbReference type="STRING" id="906689.A0A2I0VSF8"/>
<organism evidence="7 8">
    <name type="scientific">Dendrobium catenatum</name>
    <dbReference type="NCBI Taxonomy" id="906689"/>
    <lineage>
        <taxon>Eukaryota</taxon>
        <taxon>Viridiplantae</taxon>
        <taxon>Streptophyta</taxon>
        <taxon>Embryophyta</taxon>
        <taxon>Tracheophyta</taxon>
        <taxon>Spermatophyta</taxon>
        <taxon>Magnoliopsida</taxon>
        <taxon>Liliopsida</taxon>
        <taxon>Asparagales</taxon>
        <taxon>Orchidaceae</taxon>
        <taxon>Epidendroideae</taxon>
        <taxon>Malaxideae</taxon>
        <taxon>Dendrobiinae</taxon>
        <taxon>Dendrobium</taxon>
    </lineage>
</organism>
<evidence type="ECO:0000256" key="1">
    <source>
        <dbReference type="ARBA" id="ARBA00001964"/>
    </source>
</evidence>
<dbReference type="InterPro" id="IPR027110">
    <property type="entry name" value="PDHB_mito-type"/>
</dbReference>
<dbReference type="EC" id="1.2.4.1" evidence="5"/>
<dbReference type="PANTHER" id="PTHR11624">
    <property type="entry name" value="DEHYDROGENASE RELATED"/>
    <property type="match status" value="1"/>
</dbReference>
<comment type="cofactor">
    <cofactor evidence="1 5">
        <name>thiamine diphosphate</name>
        <dbReference type="ChEBI" id="CHEBI:58937"/>
    </cofactor>
</comment>
<dbReference type="InterPro" id="IPR005475">
    <property type="entry name" value="Transketolase-like_Pyr-bd"/>
</dbReference>
<keyword evidence="4 5" id="KW-0670">Pyruvate</keyword>
<evidence type="ECO:0000256" key="2">
    <source>
        <dbReference type="ARBA" id="ARBA00023002"/>
    </source>
</evidence>
<proteinExistence type="predicted"/>
<evidence type="ECO:0000256" key="5">
    <source>
        <dbReference type="RuleBase" id="RU364074"/>
    </source>
</evidence>
<evidence type="ECO:0000313" key="8">
    <source>
        <dbReference type="Proteomes" id="UP000233837"/>
    </source>
</evidence>
<dbReference type="Gene3D" id="3.40.50.920">
    <property type="match status" value="1"/>
</dbReference>
<evidence type="ECO:0000256" key="3">
    <source>
        <dbReference type="ARBA" id="ARBA00023052"/>
    </source>
</evidence>
<dbReference type="Gene3D" id="3.40.50.970">
    <property type="match status" value="1"/>
</dbReference>
<dbReference type="Proteomes" id="UP000233837">
    <property type="component" value="Unassembled WGS sequence"/>
</dbReference>
<gene>
    <name evidence="7" type="ORF">MA16_Dca015248</name>
</gene>
<dbReference type="GO" id="GO:0006086">
    <property type="term" value="P:pyruvate decarboxylation to acetyl-CoA"/>
    <property type="evidence" value="ECO:0007669"/>
    <property type="project" value="InterPro"/>
</dbReference>
<dbReference type="PANTHER" id="PTHR11624:SF96">
    <property type="entry name" value="PYRUVATE DEHYDROGENASE E1 COMPONENT SUBUNIT BETA, MITOCHONDRIAL"/>
    <property type="match status" value="1"/>
</dbReference>
<keyword evidence="2 5" id="KW-0560">Oxidoreductase</keyword>
<comment type="catalytic activity">
    <reaction evidence="5">
        <text>N(6)-[(R)-lipoyl]-L-lysyl-[protein] + pyruvate + H(+) = N(6)-[(R)-S(8)-acetyldihydrolipoyl]-L-lysyl-[protein] + CO2</text>
        <dbReference type="Rhea" id="RHEA:19189"/>
        <dbReference type="Rhea" id="RHEA-COMP:10474"/>
        <dbReference type="Rhea" id="RHEA-COMP:10478"/>
        <dbReference type="ChEBI" id="CHEBI:15361"/>
        <dbReference type="ChEBI" id="CHEBI:15378"/>
        <dbReference type="ChEBI" id="CHEBI:16526"/>
        <dbReference type="ChEBI" id="CHEBI:83099"/>
        <dbReference type="ChEBI" id="CHEBI:83111"/>
        <dbReference type="EC" id="1.2.4.1"/>
    </reaction>
</comment>
<comment type="function">
    <text evidence="5">The pyruvate dehydrogenase complex catalyzes the overall conversion of pyruvate to acetyl-CoA and CO2.</text>
</comment>
<keyword evidence="3 5" id="KW-0786">Thiamine pyrophosphate</keyword>
<name>A0A2I0VSF8_9ASPA</name>
<protein>
    <recommendedName>
        <fullName evidence="5">Pyruvate dehydrogenase E1 component subunit beta</fullName>
        <ecNumber evidence="5">1.2.4.1</ecNumber>
    </recommendedName>
</protein>
<evidence type="ECO:0000259" key="6">
    <source>
        <dbReference type="Pfam" id="PF02779"/>
    </source>
</evidence>
<reference evidence="7 8" key="2">
    <citation type="journal article" date="2017" name="Nature">
        <title>The Apostasia genome and the evolution of orchids.</title>
        <authorList>
            <person name="Zhang G.Q."/>
            <person name="Liu K.W."/>
            <person name="Li Z."/>
            <person name="Lohaus R."/>
            <person name="Hsiao Y.Y."/>
            <person name="Niu S.C."/>
            <person name="Wang J.Y."/>
            <person name="Lin Y.C."/>
            <person name="Xu Q."/>
            <person name="Chen L.J."/>
            <person name="Yoshida K."/>
            <person name="Fujiwara S."/>
            <person name="Wang Z.W."/>
            <person name="Zhang Y.Q."/>
            <person name="Mitsuda N."/>
            <person name="Wang M."/>
            <person name="Liu G.H."/>
            <person name="Pecoraro L."/>
            <person name="Huang H.X."/>
            <person name="Xiao X.J."/>
            <person name="Lin M."/>
            <person name="Wu X.Y."/>
            <person name="Wu W.L."/>
            <person name="Chen Y.Y."/>
            <person name="Chang S.B."/>
            <person name="Sakamoto S."/>
            <person name="Ohme-Takagi M."/>
            <person name="Yagi M."/>
            <person name="Zeng S.J."/>
            <person name="Shen C.Y."/>
            <person name="Yeh C.M."/>
            <person name="Luo Y.B."/>
            <person name="Tsai W.C."/>
            <person name="Van de Peer Y."/>
            <person name="Liu Z.J."/>
        </authorList>
    </citation>
    <scope>NUCLEOTIDE SEQUENCE [LARGE SCALE GENOMIC DNA]</scope>
    <source>
        <tissue evidence="7">The whole plant</tissue>
    </source>
</reference>
<dbReference type="SUPFAM" id="SSF52518">
    <property type="entry name" value="Thiamin diphosphate-binding fold (THDP-binding)"/>
    <property type="match status" value="1"/>
</dbReference>
<keyword evidence="8" id="KW-1185">Reference proteome</keyword>
<feature type="domain" description="Transketolase-like pyrimidine-binding" evidence="6">
    <location>
        <begin position="178"/>
        <end position="222"/>
    </location>
</feature>
<dbReference type="InterPro" id="IPR029061">
    <property type="entry name" value="THDP-binding"/>
</dbReference>
<dbReference type="Pfam" id="PF02779">
    <property type="entry name" value="Transket_pyr"/>
    <property type="match status" value="1"/>
</dbReference>
<dbReference type="InterPro" id="IPR009014">
    <property type="entry name" value="Transketo_C/PFOR_II"/>
</dbReference>
<dbReference type="EMBL" id="KZ503277">
    <property type="protein sequence ID" value="PKU66343.1"/>
    <property type="molecule type" value="Genomic_DNA"/>
</dbReference>
<accession>A0A2I0VSF8</accession>
<dbReference type="GO" id="GO:0004739">
    <property type="term" value="F:pyruvate dehydrogenase (acetyl-transferring) activity"/>
    <property type="evidence" value="ECO:0007669"/>
    <property type="project" value="UniProtKB-UniRule"/>
</dbReference>
<reference evidence="7 8" key="1">
    <citation type="journal article" date="2016" name="Sci. Rep.">
        <title>The Dendrobium catenatum Lindl. genome sequence provides insights into polysaccharide synthase, floral development and adaptive evolution.</title>
        <authorList>
            <person name="Zhang G.Q."/>
            <person name="Xu Q."/>
            <person name="Bian C."/>
            <person name="Tsai W.C."/>
            <person name="Yeh C.M."/>
            <person name="Liu K.W."/>
            <person name="Yoshida K."/>
            <person name="Zhang L.S."/>
            <person name="Chang S.B."/>
            <person name="Chen F."/>
            <person name="Shi Y."/>
            <person name="Su Y.Y."/>
            <person name="Zhang Y.Q."/>
            <person name="Chen L.J."/>
            <person name="Yin Y."/>
            <person name="Lin M."/>
            <person name="Huang H."/>
            <person name="Deng H."/>
            <person name="Wang Z.W."/>
            <person name="Zhu S.L."/>
            <person name="Zhao X."/>
            <person name="Deng C."/>
            <person name="Niu S.C."/>
            <person name="Huang J."/>
            <person name="Wang M."/>
            <person name="Liu G.H."/>
            <person name="Yang H.J."/>
            <person name="Xiao X.J."/>
            <person name="Hsiao Y.Y."/>
            <person name="Wu W.L."/>
            <person name="Chen Y.Y."/>
            <person name="Mitsuda N."/>
            <person name="Ohme-Takagi M."/>
            <person name="Luo Y.B."/>
            <person name="Van de Peer Y."/>
            <person name="Liu Z.J."/>
        </authorList>
    </citation>
    <scope>NUCLEOTIDE SEQUENCE [LARGE SCALE GENOMIC DNA]</scope>
    <source>
        <tissue evidence="7">The whole plant</tissue>
    </source>
</reference>
<evidence type="ECO:0000313" key="7">
    <source>
        <dbReference type="EMBL" id="PKU66343.1"/>
    </source>
</evidence>
<sequence>MGVSCRRVGGRITQTVVGKCSYQESLWMVLARKNFLEARKTANTDSFSGCLDGKKSPAVFTGGLIRRRCSDGVDRQLIPLFVPAVFRHLHRRSFYRRLTGGPFTDGLPAVTAGGECQITADTRRYIAGVIPAVVADGSTGGLDRRSFIGLPSGAVGNCRYYTGGLTKLPAAIKNRQCYSAWYASCPGLKVLTPYSSEDARGLLKAAIRDPDPVVFLENELLYGESFPVAADVLDPNFCLPIGKAKIEREGKHVTITSFSKMVGYALQMSNSQTCIMSDAGIDEIGSMID</sequence>
<evidence type="ECO:0000256" key="4">
    <source>
        <dbReference type="ARBA" id="ARBA00023317"/>
    </source>
</evidence>
<dbReference type="AlphaFoldDB" id="A0A2I0VSF8"/>